<dbReference type="Gene3D" id="3.30.565.10">
    <property type="entry name" value="Histidine kinase-like ATPase, C-terminal domain"/>
    <property type="match status" value="1"/>
</dbReference>
<comment type="caution">
    <text evidence="8">The sequence shown here is derived from an EMBL/GenBank/DDBJ whole genome shotgun (WGS) entry which is preliminary data.</text>
</comment>
<dbReference type="AlphaFoldDB" id="A0A370NRP5"/>
<dbReference type="InterPro" id="IPR003018">
    <property type="entry name" value="GAF"/>
</dbReference>
<dbReference type="EC" id="2.7.13.3" evidence="2"/>
<dbReference type="SUPFAM" id="SSF55785">
    <property type="entry name" value="PYP-like sensor domain (PAS domain)"/>
    <property type="match status" value="1"/>
</dbReference>
<evidence type="ECO:0000256" key="5">
    <source>
        <dbReference type="ARBA" id="ARBA00022777"/>
    </source>
</evidence>
<keyword evidence="4" id="KW-0808">Transferase</keyword>
<evidence type="ECO:0000256" key="3">
    <source>
        <dbReference type="ARBA" id="ARBA00022553"/>
    </source>
</evidence>
<dbReference type="InterPro" id="IPR036097">
    <property type="entry name" value="HisK_dim/P_sf"/>
</dbReference>
<keyword evidence="9" id="KW-1185">Reference proteome</keyword>
<comment type="catalytic activity">
    <reaction evidence="1">
        <text>ATP + protein L-histidine = ADP + protein N-phospho-L-histidine.</text>
        <dbReference type="EC" id="2.7.13.3"/>
    </reaction>
</comment>
<reference evidence="9" key="1">
    <citation type="submission" date="2018-06" db="EMBL/GenBank/DDBJ databases">
        <authorList>
            <person name="Feng T."/>
            <person name="Jeon C.O."/>
        </authorList>
    </citation>
    <scope>NUCLEOTIDE SEQUENCE [LARGE SCALE GENOMIC DNA]</scope>
    <source>
        <strain evidence="9">S23</strain>
    </source>
</reference>
<dbReference type="SUPFAM" id="SSF55874">
    <property type="entry name" value="ATPase domain of HSP90 chaperone/DNA topoisomerase II/histidine kinase"/>
    <property type="match status" value="1"/>
</dbReference>
<accession>A0A370NRP5</accession>
<dbReference type="Gene3D" id="3.30.450.20">
    <property type="entry name" value="PAS domain"/>
    <property type="match status" value="1"/>
</dbReference>
<evidence type="ECO:0000313" key="8">
    <source>
        <dbReference type="EMBL" id="RDK08203.1"/>
    </source>
</evidence>
<dbReference type="PROSITE" id="PS50109">
    <property type="entry name" value="HIS_KIN"/>
    <property type="match status" value="1"/>
</dbReference>
<dbReference type="InterPro" id="IPR005467">
    <property type="entry name" value="His_kinase_dom"/>
</dbReference>
<dbReference type="SMART" id="SM00065">
    <property type="entry name" value="GAF"/>
    <property type="match status" value="1"/>
</dbReference>
<dbReference type="Pfam" id="PF00512">
    <property type="entry name" value="HisKA"/>
    <property type="match status" value="1"/>
</dbReference>
<evidence type="ECO:0000256" key="2">
    <source>
        <dbReference type="ARBA" id="ARBA00012438"/>
    </source>
</evidence>
<dbReference type="PROSITE" id="PS50112">
    <property type="entry name" value="PAS"/>
    <property type="match status" value="1"/>
</dbReference>
<dbReference type="PANTHER" id="PTHR43304:SF1">
    <property type="entry name" value="PAC DOMAIN-CONTAINING PROTEIN"/>
    <property type="match status" value="1"/>
</dbReference>
<protein>
    <recommendedName>
        <fullName evidence="2">histidine kinase</fullName>
        <ecNumber evidence="2">2.7.13.3</ecNumber>
    </recommendedName>
</protein>
<dbReference type="CDD" id="cd00082">
    <property type="entry name" value="HisKA"/>
    <property type="match status" value="1"/>
</dbReference>
<feature type="domain" description="Histidine kinase" evidence="6">
    <location>
        <begin position="325"/>
        <end position="541"/>
    </location>
</feature>
<sequence length="542" mass="59185">MIGVPVEHLDLATVIAVSQAVSGEVVLDKLLDTLMRTALELAGAQRGLLILPRGTDQHVVAEATTCGDAVTVHLRDHSVTTAVLPVSMLRHVLRTGENINLDNATAQSPFSADPYILRRHARSMLCLPLLTQAKLVGVLYLENNLAPQAFAPKRTAVLKLLASQAAIALENAYLYRDLKQREATIQRLVKANFIGIFIWRLDGRILEANDAFLHMLGYDREDLASACLSWADLTPPEWHDRDARLAQEFKLNGTVPPFEKEFVHKDGRRVPVLIGSATFEAGEDQGMSFVLNLTERKRAEEALHQAQAQLAHVTRVTTLSALTASIAHEVNQPLASIVTNANSALRWLDRQPPDLAEVRDAVGSIVQAGHRAGSVIGGMRALFRKTTAATVLLDLNGLIEDTRALVHGEVIRHQILVRTDLAPDLPSVVGDRVHLQQVLLNLILNGIEAMKEVAGHRRELLVQSRRDPSGAALVAVQDTGIGLEPQALELMFEAFYTTKAEGLGMGLAICRTIVEAHRGRLWASANAPFGAVFQFALPPHQN</sequence>
<name>A0A370NRP5_9BURK</name>
<evidence type="ECO:0000313" key="9">
    <source>
        <dbReference type="Proteomes" id="UP000255165"/>
    </source>
</evidence>
<dbReference type="SMART" id="SM00387">
    <property type="entry name" value="HATPase_c"/>
    <property type="match status" value="1"/>
</dbReference>
<dbReference type="GO" id="GO:0000155">
    <property type="term" value="F:phosphorelay sensor kinase activity"/>
    <property type="evidence" value="ECO:0007669"/>
    <property type="project" value="InterPro"/>
</dbReference>
<dbReference type="Pfam" id="PF01590">
    <property type="entry name" value="GAF"/>
    <property type="match status" value="1"/>
</dbReference>
<dbReference type="SUPFAM" id="SSF55781">
    <property type="entry name" value="GAF domain-like"/>
    <property type="match status" value="1"/>
</dbReference>
<dbReference type="PANTHER" id="PTHR43304">
    <property type="entry name" value="PHYTOCHROME-LIKE PROTEIN CPH1"/>
    <property type="match status" value="1"/>
</dbReference>
<dbReference type="InterPro" id="IPR000014">
    <property type="entry name" value="PAS"/>
</dbReference>
<dbReference type="Pfam" id="PF02518">
    <property type="entry name" value="HATPase_c"/>
    <property type="match status" value="1"/>
</dbReference>
<dbReference type="InterPro" id="IPR052162">
    <property type="entry name" value="Sensor_kinase/Photoreceptor"/>
</dbReference>
<keyword evidence="5" id="KW-0418">Kinase</keyword>
<dbReference type="Proteomes" id="UP000255165">
    <property type="component" value="Unassembled WGS sequence"/>
</dbReference>
<dbReference type="EMBL" id="QKWJ01000029">
    <property type="protein sequence ID" value="RDK08203.1"/>
    <property type="molecule type" value="Genomic_DNA"/>
</dbReference>
<proteinExistence type="predicted"/>
<dbReference type="InterPro" id="IPR003594">
    <property type="entry name" value="HATPase_dom"/>
</dbReference>
<dbReference type="Gene3D" id="3.30.450.40">
    <property type="match status" value="1"/>
</dbReference>
<keyword evidence="3" id="KW-0597">Phosphoprotein</keyword>
<evidence type="ECO:0000259" key="7">
    <source>
        <dbReference type="PROSITE" id="PS50112"/>
    </source>
</evidence>
<dbReference type="InterPro" id="IPR036890">
    <property type="entry name" value="HATPase_C_sf"/>
</dbReference>
<dbReference type="InterPro" id="IPR004358">
    <property type="entry name" value="Sig_transdc_His_kin-like_C"/>
</dbReference>
<dbReference type="SMART" id="SM00091">
    <property type="entry name" value="PAS"/>
    <property type="match status" value="1"/>
</dbReference>
<dbReference type="InterPro" id="IPR035965">
    <property type="entry name" value="PAS-like_dom_sf"/>
</dbReference>
<gene>
    <name evidence="8" type="ORF">DN412_22085</name>
</gene>
<dbReference type="NCBIfam" id="TIGR00229">
    <property type="entry name" value="sensory_box"/>
    <property type="match status" value="1"/>
</dbReference>
<evidence type="ECO:0000256" key="4">
    <source>
        <dbReference type="ARBA" id="ARBA00022679"/>
    </source>
</evidence>
<dbReference type="PRINTS" id="PR00344">
    <property type="entry name" value="BCTRLSENSOR"/>
</dbReference>
<evidence type="ECO:0000256" key="1">
    <source>
        <dbReference type="ARBA" id="ARBA00000085"/>
    </source>
</evidence>
<dbReference type="CDD" id="cd00130">
    <property type="entry name" value="PAS"/>
    <property type="match status" value="1"/>
</dbReference>
<dbReference type="SUPFAM" id="SSF47384">
    <property type="entry name" value="Homodimeric domain of signal transducing histidine kinase"/>
    <property type="match status" value="1"/>
</dbReference>
<organism evidence="8 9">
    <name type="scientific">Cupriavidus lacunae</name>
    <dbReference type="NCBI Taxonomy" id="2666307"/>
    <lineage>
        <taxon>Bacteria</taxon>
        <taxon>Pseudomonadati</taxon>
        <taxon>Pseudomonadota</taxon>
        <taxon>Betaproteobacteria</taxon>
        <taxon>Burkholderiales</taxon>
        <taxon>Burkholderiaceae</taxon>
        <taxon>Cupriavidus</taxon>
    </lineage>
</organism>
<evidence type="ECO:0000259" key="6">
    <source>
        <dbReference type="PROSITE" id="PS50109"/>
    </source>
</evidence>
<dbReference type="Pfam" id="PF13426">
    <property type="entry name" value="PAS_9"/>
    <property type="match status" value="1"/>
</dbReference>
<dbReference type="SMART" id="SM00388">
    <property type="entry name" value="HisKA"/>
    <property type="match status" value="1"/>
</dbReference>
<dbReference type="InterPro" id="IPR029016">
    <property type="entry name" value="GAF-like_dom_sf"/>
</dbReference>
<feature type="domain" description="PAS" evidence="7">
    <location>
        <begin position="181"/>
        <end position="237"/>
    </location>
</feature>
<dbReference type="InterPro" id="IPR003661">
    <property type="entry name" value="HisK_dim/P_dom"/>
</dbReference>
<dbReference type="Gene3D" id="1.10.287.130">
    <property type="match status" value="1"/>
</dbReference>